<dbReference type="KEGG" id="hsk:H4317_11230"/>
<feature type="compositionally biased region" description="Pro residues" evidence="1">
    <location>
        <begin position="144"/>
        <end position="157"/>
    </location>
</feature>
<accession>A0A7G7W320</accession>
<sequence>MLQTLPLWTWYVMGAVLALVALLLLVRASQGKFGELLVRSLTEDNRFSPRLLTTFAIVAVTVYLELRGAHMQPEIVGGVLLTGYPPEYVLLANIGLIAALLGIGTWGKVQLGKTVPDTVVQSDETTIKTDNVQVNKTTPATPATTPPAPEADLPPRPEFNMDLLNQAAHD</sequence>
<proteinExistence type="predicted"/>
<keyword evidence="4" id="KW-1185">Reference proteome</keyword>
<feature type="transmembrane region" description="Helical" evidence="2">
    <location>
        <begin position="88"/>
        <end position="106"/>
    </location>
</feature>
<dbReference type="AlphaFoldDB" id="A0A7G7W320"/>
<gene>
    <name evidence="3" type="ORF">H4317_11230</name>
</gene>
<dbReference type="RefSeq" id="WP_185886694.1">
    <property type="nucleotide sequence ID" value="NZ_CP060202.1"/>
</dbReference>
<feature type="transmembrane region" description="Helical" evidence="2">
    <location>
        <begin position="47"/>
        <end position="64"/>
    </location>
</feature>
<keyword evidence="2" id="KW-0472">Membrane</keyword>
<dbReference type="Proteomes" id="UP000515489">
    <property type="component" value="Chromosome"/>
</dbReference>
<evidence type="ECO:0000256" key="1">
    <source>
        <dbReference type="SAM" id="MobiDB-lite"/>
    </source>
</evidence>
<reference evidence="3 4" key="1">
    <citation type="submission" date="2020-08" db="EMBL/GenBank/DDBJ databases">
        <title>Hymenobacter sp. S2-20-2 genome sequencing.</title>
        <authorList>
            <person name="Jin L."/>
        </authorList>
    </citation>
    <scope>NUCLEOTIDE SEQUENCE [LARGE SCALE GENOMIC DNA]</scope>
    <source>
        <strain evidence="3 4">S2-20-2</strain>
    </source>
</reference>
<keyword evidence="2" id="KW-0812">Transmembrane</keyword>
<name>A0A7G7W320_9BACT</name>
<evidence type="ECO:0000256" key="2">
    <source>
        <dbReference type="SAM" id="Phobius"/>
    </source>
</evidence>
<evidence type="ECO:0000313" key="3">
    <source>
        <dbReference type="EMBL" id="QNH60763.1"/>
    </source>
</evidence>
<keyword evidence="2" id="KW-1133">Transmembrane helix</keyword>
<feature type="region of interest" description="Disordered" evidence="1">
    <location>
        <begin position="136"/>
        <end position="170"/>
    </location>
</feature>
<organism evidence="3 4">
    <name type="scientific">Hymenobacter sediminicola</name>
    <dbReference type="NCBI Taxonomy" id="2761579"/>
    <lineage>
        <taxon>Bacteria</taxon>
        <taxon>Pseudomonadati</taxon>
        <taxon>Bacteroidota</taxon>
        <taxon>Cytophagia</taxon>
        <taxon>Cytophagales</taxon>
        <taxon>Hymenobacteraceae</taxon>
        <taxon>Hymenobacter</taxon>
    </lineage>
</organism>
<evidence type="ECO:0000313" key="4">
    <source>
        <dbReference type="Proteomes" id="UP000515489"/>
    </source>
</evidence>
<feature type="transmembrane region" description="Helical" evidence="2">
    <location>
        <begin position="6"/>
        <end position="26"/>
    </location>
</feature>
<protein>
    <submittedName>
        <fullName evidence="3">Uncharacterized protein</fullName>
    </submittedName>
</protein>
<dbReference type="EMBL" id="CP060202">
    <property type="protein sequence ID" value="QNH60763.1"/>
    <property type="molecule type" value="Genomic_DNA"/>
</dbReference>